<gene>
    <name evidence="3" type="ORF">DF223_06000</name>
</gene>
<dbReference type="PANTHER" id="PTHR23416:SF78">
    <property type="entry name" value="LIPOPOLYSACCHARIDE BIOSYNTHESIS O-ACETYL TRANSFERASE WBBJ-RELATED"/>
    <property type="match status" value="1"/>
</dbReference>
<dbReference type="GO" id="GO:0016740">
    <property type="term" value="F:transferase activity"/>
    <property type="evidence" value="ECO:0007669"/>
    <property type="project" value="UniProtKB-KW"/>
</dbReference>
<dbReference type="InterPro" id="IPR011004">
    <property type="entry name" value="Trimer_LpxA-like_sf"/>
</dbReference>
<keyword evidence="2" id="KW-0677">Repeat</keyword>
<proteinExistence type="predicted"/>
<reference evidence="4" key="1">
    <citation type="submission" date="2018-04" db="EMBL/GenBank/DDBJ databases">
        <authorList>
            <person name="Liu S."/>
            <person name="Wang Z."/>
            <person name="Li J."/>
        </authorList>
    </citation>
    <scope>NUCLEOTIDE SEQUENCE [LARGE SCALE GENOMIC DNA]</scope>
    <source>
        <strain evidence="4">622</strain>
    </source>
</reference>
<accession>A0A2U1TFD1</accession>
<dbReference type="Pfam" id="PF00132">
    <property type="entry name" value="Hexapep"/>
    <property type="match status" value="1"/>
</dbReference>
<dbReference type="Gene3D" id="2.160.10.10">
    <property type="entry name" value="Hexapeptide repeat proteins"/>
    <property type="match status" value="1"/>
</dbReference>
<dbReference type="EMBL" id="QEFB01000004">
    <property type="protein sequence ID" value="PWC07584.1"/>
    <property type="molecule type" value="Genomic_DNA"/>
</dbReference>
<protein>
    <submittedName>
        <fullName evidence="3">Acetyltransferase</fullName>
    </submittedName>
</protein>
<dbReference type="SUPFAM" id="SSF51161">
    <property type="entry name" value="Trimeric LpxA-like enzymes"/>
    <property type="match status" value="1"/>
</dbReference>
<dbReference type="InterPro" id="IPR001451">
    <property type="entry name" value="Hexapep"/>
</dbReference>
<evidence type="ECO:0000256" key="2">
    <source>
        <dbReference type="ARBA" id="ARBA00022737"/>
    </source>
</evidence>
<comment type="caution">
    <text evidence="3">The sequence shown here is derived from an EMBL/GenBank/DDBJ whole genome shotgun (WGS) entry which is preliminary data.</text>
</comment>
<name>A0A2U1TFD1_9MICO</name>
<dbReference type="AlphaFoldDB" id="A0A2U1TFD1"/>
<dbReference type="PROSITE" id="PS00101">
    <property type="entry name" value="HEXAPEP_TRANSFERASES"/>
    <property type="match status" value="1"/>
</dbReference>
<evidence type="ECO:0000313" key="3">
    <source>
        <dbReference type="EMBL" id="PWC07584.1"/>
    </source>
</evidence>
<dbReference type="Proteomes" id="UP000244962">
    <property type="component" value="Unassembled WGS sequence"/>
</dbReference>
<dbReference type="InterPro" id="IPR018357">
    <property type="entry name" value="Hexapep_transf_CS"/>
</dbReference>
<keyword evidence="1 3" id="KW-0808">Transferase</keyword>
<evidence type="ECO:0000256" key="1">
    <source>
        <dbReference type="ARBA" id="ARBA00022679"/>
    </source>
</evidence>
<dbReference type="CDD" id="cd04647">
    <property type="entry name" value="LbH_MAT_like"/>
    <property type="match status" value="1"/>
</dbReference>
<dbReference type="InterPro" id="IPR051159">
    <property type="entry name" value="Hexapeptide_acetyltransf"/>
</dbReference>
<dbReference type="Pfam" id="PF14602">
    <property type="entry name" value="Hexapep_2"/>
    <property type="match status" value="1"/>
</dbReference>
<sequence>MALRRPPYEKKELWNVANKRQRASLRAAIDSGHGVIGLVARKTTIVSRGLVGLIRGLPGVNLPHRSRIVQPSRITVGADFFATGPVWIEAVTGGGPGSREPLVTIGRNLQIATGLHIAAVQKVQIGDDCLFGSGVLITDHSHGRYSGENPDSPIIPPAVRTLHSSGAVVIGDRVWLGDGVVVLPGVTIGDGVVIGANSVVTKDIPGDVIAAGNPAKIIRRYEPTQGVWQREKEG</sequence>
<organism evidence="3 4">
    <name type="scientific">Mycetocola zhujimingii</name>
    <dbReference type="NCBI Taxonomy" id="2079792"/>
    <lineage>
        <taxon>Bacteria</taxon>
        <taxon>Bacillati</taxon>
        <taxon>Actinomycetota</taxon>
        <taxon>Actinomycetes</taxon>
        <taxon>Micrococcales</taxon>
        <taxon>Microbacteriaceae</taxon>
        <taxon>Mycetocola</taxon>
    </lineage>
</organism>
<evidence type="ECO:0000313" key="4">
    <source>
        <dbReference type="Proteomes" id="UP000244962"/>
    </source>
</evidence>
<keyword evidence="4" id="KW-1185">Reference proteome</keyword>
<dbReference type="PANTHER" id="PTHR23416">
    <property type="entry name" value="SIALIC ACID SYNTHASE-RELATED"/>
    <property type="match status" value="1"/>
</dbReference>